<gene>
    <name evidence="2" type="ORF">BC6307_03965</name>
</gene>
<dbReference type="Proteomes" id="UP000215224">
    <property type="component" value="Chromosome"/>
</dbReference>
<proteinExistence type="predicted"/>
<dbReference type="EMBL" id="CP018866">
    <property type="protein sequence ID" value="AST90490.1"/>
    <property type="molecule type" value="Genomic_DNA"/>
</dbReference>
<protein>
    <submittedName>
        <fullName evidence="2">Uncharacterized protein</fullName>
    </submittedName>
</protein>
<reference evidence="2 3" key="1">
    <citation type="submission" date="2016-12" db="EMBL/GenBank/DDBJ databases">
        <title>The whole genome sequencing and assembly of Bacillus cohnii DSM 6307T strain.</title>
        <authorList>
            <person name="Lee Y.-J."/>
            <person name="Yi H."/>
            <person name="Bahn Y.-S."/>
            <person name="Kim J.F."/>
            <person name="Lee D.-W."/>
        </authorList>
    </citation>
    <scope>NUCLEOTIDE SEQUENCE [LARGE SCALE GENOMIC DNA]</scope>
    <source>
        <strain evidence="2 3">DSM 6307</strain>
    </source>
</reference>
<evidence type="ECO:0000313" key="3">
    <source>
        <dbReference type="Proteomes" id="UP000215224"/>
    </source>
</evidence>
<dbReference type="KEGG" id="bcoh:BC6307_03965"/>
<evidence type="ECO:0000256" key="1">
    <source>
        <dbReference type="SAM" id="Phobius"/>
    </source>
</evidence>
<name>A0A223KLW2_9BACI</name>
<feature type="transmembrane region" description="Helical" evidence="1">
    <location>
        <begin position="44"/>
        <end position="62"/>
    </location>
</feature>
<keyword evidence="1" id="KW-0812">Transmembrane</keyword>
<organism evidence="2 3">
    <name type="scientific">Sutcliffiella cohnii</name>
    <dbReference type="NCBI Taxonomy" id="33932"/>
    <lineage>
        <taxon>Bacteria</taxon>
        <taxon>Bacillati</taxon>
        <taxon>Bacillota</taxon>
        <taxon>Bacilli</taxon>
        <taxon>Bacillales</taxon>
        <taxon>Bacillaceae</taxon>
        <taxon>Sutcliffiella</taxon>
    </lineage>
</organism>
<sequence length="63" mass="6864">MGVIKTILFILSIIFLLGGVNFFLASKRGGVYPSRKVLQERALVLGGAGGILFLLSILILWIF</sequence>
<dbReference type="AlphaFoldDB" id="A0A223KLW2"/>
<accession>A0A223KLW2</accession>
<keyword evidence="1" id="KW-0472">Membrane</keyword>
<feature type="transmembrane region" description="Helical" evidence="1">
    <location>
        <begin position="6"/>
        <end position="24"/>
    </location>
</feature>
<keyword evidence="1" id="KW-1133">Transmembrane helix</keyword>
<evidence type="ECO:0000313" key="2">
    <source>
        <dbReference type="EMBL" id="AST90490.1"/>
    </source>
</evidence>
<dbReference type="RefSeq" id="WP_066421568.1">
    <property type="nucleotide sequence ID" value="NZ_CP018866.1"/>
</dbReference>
<dbReference type="InterPro" id="IPR058724">
    <property type="entry name" value="YhzF"/>
</dbReference>
<keyword evidence="3" id="KW-1185">Reference proteome</keyword>
<dbReference type="Pfam" id="PF26302">
    <property type="entry name" value="YhzF"/>
    <property type="match status" value="1"/>
</dbReference>